<dbReference type="Proteomes" id="UP000183658">
    <property type="component" value="Unassembled WGS sequence"/>
</dbReference>
<keyword evidence="3" id="KW-0804">Transcription</keyword>
<dbReference type="PROSITE" id="PS50956">
    <property type="entry name" value="HTH_ASNC_2"/>
    <property type="match status" value="1"/>
</dbReference>
<keyword evidence="2" id="KW-0238">DNA-binding</keyword>
<evidence type="ECO:0000256" key="1">
    <source>
        <dbReference type="ARBA" id="ARBA00023015"/>
    </source>
</evidence>
<dbReference type="CDD" id="cd00090">
    <property type="entry name" value="HTH_ARSR"/>
    <property type="match status" value="1"/>
</dbReference>
<dbReference type="InterPro" id="IPR011991">
    <property type="entry name" value="ArsR-like_HTH"/>
</dbReference>
<sequence length="157" mass="17668">MPKNSLDENIDYINQQIIRMLSADGRMAYSEIAKELKISNSLVHQRVKKLQDTGIISGFSIQLNAKKIGYETITYTGIATKEARFAYSIAEKLKEIPEVVECHFVSGKYALFLKIVAANNEEFRKVLYETIHNIEGVGSTDSFISFGSAFHKNISLL</sequence>
<dbReference type="OrthoDB" id="1094536at2"/>
<proteinExistence type="predicted"/>
<accession>A0A1H9FFN4</accession>
<dbReference type="InterPro" id="IPR011008">
    <property type="entry name" value="Dimeric_a/b-barrel"/>
</dbReference>
<dbReference type="InterPro" id="IPR000485">
    <property type="entry name" value="AsnC-type_HTH_dom"/>
</dbReference>
<dbReference type="GO" id="GO:0005829">
    <property type="term" value="C:cytosol"/>
    <property type="evidence" value="ECO:0007669"/>
    <property type="project" value="TreeGrafter"/>
</dbReference>
<keyword evidence="6" id="KW-1185">Reference proteome</keyword>
<dbReference type="EMBL" id="FOFZ01000002">
    <property type="protein sequence ID" value="SEQ36746.1"/>
    <property type="molecule type" value="Genomic_DNA"/>
</dbReference>
<evidence type="ECO:0000259" key="4">
    <source>
        <dbReference type="PROSITE" id="PS50956"/>
    </source>
</evidence>
<dbReference type="PANTHER" id="PTHR30154">
    <property type="entry name" value="LEUCINE-RESPONSIVE REGULATORY PROTEIN"/>
    <property type="match status" value="1"/>
</dbReference>
<dbReference type="GO" id="GO:0006355">
    <property type="term" value="P:regulation of DNA-templated transcription"/>
    <property type="evidence" value="ECO:0007669"/>
    <property type="project" value="UniProtKB-ARBA"/>
</dbReference>
<dbReference type="GO" id="GO:0043200">
    <property type="term" value="P:response to amino acid"/>
    <property type="evidence" value="ECO:0007669"/>
    <property type="project" value="TreeGrafter"/>
</dbReference>
<gene>
    <name evidence="5" type="ORF">SAMN05444355_102181</name>
</gene>
<dbReference type="SUPFAM" id="SSF46785">
    <property type="entry name" value="Winged helix' DNA-binding domain"/>
    <property type="match status" value="1"/>
</dbReference>
<dbReference type="AlphaFoldDB" id="A0A1H9FFN4"/>
<name>A0A1H9FFN4_FLAFI</name>
<keyword evidence="1" id="KW-0805">Transcription regulation</keyword>
<dbReference type="Gene3D" id="1.10.10.10">
    <property type="entry name" value="Winged helix-like DNA-binding domain superfamily/Winged helix DNA-binding domain"/>
    <property type="match status" value="1"/>
</dbReference>
<dbReference type="RefSeq" id="WP_074721460.1">
    <property type="nucleotide sequence ID" value="NZ_CBCRVS010000001.1"/>
</dbReference>
<organism evidence="5 6">
    <name type="scientific">Flavobacterium frigoris</name>
    <dbReference type="NCBI Taxonomy" id="229204"/>
    <lineage>
        <taxon>Bacteria</taxon>
        <taxon>Pseudomonadati</taxon>
        <taxon>Bacteroidota</taxon>
        <taxon>Flavobacteriia</taxon>
        <taxon>Flavobacteriales</taxon>
        <taxon>Flavobacteriaceae</taxon>
        <taxon>Flavobacterium</taxon>
    </lineage>
</organism>
<evidence type="ECO:0000256" key="3">
    <source>
        <dbReference type="ARBA" id="ARBA00023163"/>
    </source>
</evidence>
<dbReference type="GO" id="GO:0043565">
    <property type="term" value="F:sequence-specific DNA binding"/>
    <property type="evidence" value="ECO:0007669"/>
    <property type="project" value="InterPro"/>
</dbReference>
<dbReference type="Gene3D" id="3.30.70.920">
    <property type="match status" value="1"/>
</dbReference>
<evidence type="ECO:0000313" key="6">
    <source>
        <dbReference type="Proteomes" id="UP000183658"/>
    </source>
</evidence>
<dbReference type="Pfam" id="PF01037">
    <property type="entry name" value="AsnC_trans_reg"/>
    <property type="match status" value="1"/>
</dbReference>
<dbReference type="InterPro" id="IPR019887">
    <property type="entry name" value="Tscrpt_reg_AsnC/Lrp_C"/>
</dbReference>
<dbReference type="InterPro" id="IPR019888">
    <property type="entry name" value="Tscrpt_reg_AsnC-like"/>
</dbReference>
<reference evidence="6" key="1">
    <citation type="submission" date="2016-10" db="EMBL/GenBank/DDBJ databases">
        <authorList>
            <person name="Varghese N."/>
            <person name="Submissions S."/>
        </authorList>
    </citation>
    <scope>NUCLEOTIDE SEQUENCE [LARGE SCALE GENOMIC DNA]</scope>
    <source>
        <strain evidence="6">DSM 15719</strain>
    </source>
</reference>
<feature type="domain" description="HTH asnC-type" evidence="4">
    <location>
        <begin position="10"/>
        <end position="71"/>
    </location>
</feature>
<evidence type="ECO:0000313" key="5">
    <source>
        <dbReference type="EMBL" id="SEQ36746.1"/>
    </source>
</evidence>
<dbReference type="InterPro" id="IPR036388">
    <property type="entry name" value="WH-like_DNA-bd_sf"/>
</dbReference>
<dbReference type="Pfam" id="PF13412">
    <property type="entry name" value="HTH_24"/>
    <property type="match status" value="1"/>
</dbReference>
<dbReference type="SUPFAM" id="SSF54909">
    <property type="entry name" value="Dimeric alpha+beta barrel"/>
    <property type="match status" value="1"/>
</dbReference>
<protein>
    <submittedName>
        <fullName evidence="5">Transcriptional regulator, AsnC family</fullName>
    </submittedName>
</protein>
<dbReference type="PRINTS" id="PR00033">
    <property type="entry name" value="HTHASNC"/>
</dbReference>
<dbReference type="PANTHER" id="PTHR30154:SF34">
    <property type="entry name" value="TRANSCRIPTIONAL REGULATOR AZLB"/>
    <property type="match status" value="1"/>
</dbReference>
<dbReference type="InterPro" id="IPR036390">
    <property type="entry name" value="WH_DNA-bd_sf"/>
</dbReference>
<evidence type="ECO:0000256" key="2">
    <source>
        <dbReference type="ARBA" id="ARBA00023125"/>
    </source>
</evidence>
<dbReference type="SMART" id="SM00344">
    <property type="entry name" value="HTH_ASNC"/>
    <property type="match status" value="1"/>
</dbReference>